<evidence type="ECO:0000313" key="3">
    <source>
        <dbReference type="EMBL" id="TES84482.1"/>
    </source>
</evidence>
<evidence type="ECO:0000259" key="2">
    <source>
        <dbReference type="Pfam" id="PF01058"/>
    </source>
</evidence>
<dbReference type="InterPro" id="IPR051349">
    <property type="entry name" value="Hydrogenase_assoc-protein"/>
</dbReference>
<dbReference type="EMBL" id="SOKU01000321">
    <property type="protein sequence ID" value="TES84482.1"/>
    <property type="molecule type" value="Genomic_DNA"/>
</dbReference>
<dbReference type="PANTHER" id="PTHR42845:SF2">
    <property type="entry name" value="F420-NON-REDUCING HYDROGENASE VHU SUBUNIT G"/>
    <property type="match status" value="1"/>
</dbReference>
<keyword evidence="1" id="KW-0560">Oxidoreductase</keyword>
<sequence length="330" mass="36070">MAKPKVAFYWNASCGGCEETVVDLNEDILKVVDAVDIVLWPVALDFKRRDVEALSDGEIAVSFINGSIRTEEQEEMVKLLREKSGLVVAFGSCAHLGGIPGLGNFWTRDTIFERVYKETPSTENPEGTVPQEKTDIGIGELTLPEFYDTVKTLDQTIPVDYYLPGCPPPPDLVMNAVNAILTGQLPEKGAVLAPNKAQCDTCPRAETKPEKLSMAEVKRPWEIKIDPEKCFLVEGLICLGPATRSGCGETCIRANMPCRGCFGPVDGVVDQGARMLSAIASILGLEGEEKMTEEAVQKLIEQIVDPAGTFYRFSLPSSLLRRKRMEQVGG</sequence>
<comment type="caution">
    <text evidence="3">The sequence shown here is derived from an EMBL/GenBank/DDBJ whole genome shotgun (WGS) entry which is preliminary data.</text>
</comment>
<dbReference type="AlphaFoldDB" id="A0A523QGA7"/>
<proteinExistence type="predicted"/>
<dbReference type="InterPro" id="IPR006137">
    <property type="entry name" value="NADH_UbQ_OxRdtase-like_20kDa"/>
</dbReference>
<accession>A0A523QGA7</accession>
<dbReference type="GO" id="GO:0016491">
    <property type="term" value="F:oxidoreductase activity"/>
    <property type="evidence" value="ECO:0007669"/>
    <property type="project" value="UniProtKB-KW"/>
</dbReference>
<dbReference type="Gene3D" id="3.40.50.700">
    <property type="entry name" value="NADH:ubiquinone oxidoreductase-like, 20kDa subunit"/>
    <property type="match status" value="1"/>
</dbReference>
<organism evidence="3 4">
    <name type="scientific">Aerophobetes bacterium</name>
    <dbReference type="NCBI Taxonomy" id="2030807"/>
    <lineage>
        <taxon>Bacteria</taxon>
        <taxon>Candidatus Aerophobota</taxon>
    </lineage>
</organism>
<gene>
    <name evidence="3" type="ORF">E3J95_06570</name>
</gene>
<dbReference type="Proteomes" id="UP000320781">
    <property type="component" value="Unassembled WGS sequence"/>
</dbReference>
<dbReference type="GO" id="GO:0051536">
    <property type="term" value="F:iron-sulfur cluster binding"/>
    <property type="evidence" value="ECO:0007669"/>
    <property type="project" value="InterPro"/>
</dbReference>
<dbReference type="InterPro" id="IPR037024">
    <property type="entry name" value="NiFe_Hase_small_N_sf"/>
</dbReference>
<protein>
    <submittedName>
        <fullName evidence="3">Oxidoreductase</fullName>
    </submittedName>
</protein>
<dbReference type="PANTHER" id="PTHR42845">
    <property type="entry name" value="COENZYME F420-REDUCING HYDROGENASE, GAMMA SUBUNIT"/>
    <property type="match status" value="1"/>
</dbReference>
<name>A0A523QGA7_UNCAE</name>
<evidence type="ECO:0000256" key="1">
    <source>
        <dbReference type="ARBA" id="ARBA00023002"/>
    </source>
</evidence>
<dbReference type="SUPFAM" id="SSF56770">
    <property type="entry name" value="HydA/Nqo6-like"/>
    <property type="match status" value="1"/>
</dbReference>
<evidence type="ECO:0000313" key="4">
    <source>
        <dbReference type="Proteomes" id="UP000320781"/>
    </source>
</evidence>
<dbReference type="Pfam" id="PF01058">
    <property type="entry name" value="Oxidored_q6"/>
    <property type="match status" value="1"/>
</dbReference>
<reference evidence="3 4" key="1">
    <citation type="submission" date="2019-03" db="EMBL/GenBank/DDBJ databases">
        <title>Metabolic potential of uncultured bacteria and archaea associated with petroleum seepage in deep-sea sediments.</title>
        <authorList>
            <person name="Dong X."/>
            <person name="Hubert C."/>
        </authorList>
    </citation>
    <scope>NUCLEOTIDE SEQUENCE [LARGE SCALE GENOMIC DNA]</scope>
    <source>
        <strain evidence="3">E44_bin92</strain>
    </source>
</reference>
<feature type="domain" description="NADH:ubiquinone oxidoreductase-like 20kDa subunit" evidence="2">
    <location>
        <begin position="14"/>
        <end position="179"/>
    </location>
</feature>